<dbReference type="Pfam" id="PF00293">
    <property type="entry name" value="NUDIX"/>
    <property type="match status" value="1"/>
</dbReference>
<keyword evidence="1 3" id="KW-0378">Hydrolase</keyword>
<dbReference type="EC" id="3.6.1.13" evidence="3"/>
<dbReference type="EMBL" id="LT906453">
    <property type="protein sequence ID" value="SNV21387.1"/>
    <property type="molecule type" value="Genomic_DNA"/>
</dbReference>
<dbReference type="STRING" id="1121387.GCA_000429885_02095"/>
<dbReference type="InterPro" id="IPR015797">
    <property type="entry name" value="NUDIX_hydrolase-like_dom_sf"/>
</dbReference>
<dbReference type="PANTHER" id="PTHR11839:SF31">
    <property type="entry name" value="ADP-RIBOSE PYROPHOSPHATASE"/>
    <property type="match status" value="1"/>
</dbReference>
<keyword evidence="4" id="KW-1185">Reference proteome</keyword>
<dbReference type="GO" id="GO:0019693">
    <property type="term" value="P:ribose phosphate metabolic process"/>
    <property type="evidence" value="ECO:0007669"/>
    <property type="project" value="TreeGrafter"/>
</dbReference>
<dbReference type="GO" id="GO:0047631">
    <property type="term" value="F:ADP-ribose diphosphatase activity"/>
    <property type="evidence" value="ECO:0007669"/>
    <property type="project" value="UniProtKB-EC"/>
</dbReference>
<dbReference type="PROSITE" id="PS51462">
    <property type="entry name" value="NUDIX"/>
    <property type="match status" value="1"/>
</dbReference>
<reference evidence="3 4" key="1">
    <citation type="submission" date="2017-06" db="EMBL/GenBank/DDBJ databases">
        <authorList>
            <consortium name="Pathogen Informatics"/>
        </authorList>
    </citation>
    <scope>NUCLEOTIDE SEQUENCE [LARGE SCALE GENOMIC DNA]</scope>
    <source>
        <strain evidence="3 4">NCTC13039</strain>
    </source>
</reference>
<dbReference type="GO" id="GO:0005829">
    <property type="term" value="C:cytosol"/>
    <property type="evidence" value="ECO:0007669"/>
    <property type="project" value="TreeGrafter"/>
</dbReference>
<dbReference type="RefSeq" id="WP_051277772.1">
    <property type="nucleotide sequence ID" value="NZ_JAAFNI010000001.1"/>
</dbReference>
<feature type="domain" description="Nudix hydrolase" evidence="2">
    <location>
        <begin position="55"/>
        <end position="194"/>
    </location>
</feature>
<evidence type="ECO:0000256" key="1">
    <source>
        <dbReference type="ARBA" id="ARBA00022801"/>
    </source>
</evidence>
<dbReference type="SUPFAM" id="SSF55811">
    <property type="entry name" value="Nudix"/>
    <property type="match status" value="1"/>
</dbReference>
<gene>
    <name evidence="3" type="primary">nudF</name>
    <name evidence="3" type="ORF">SAMEA4475696_01215</name>
</gene>
<organism evidence="3 4">
    <name type="scientific">Dermatophilus congolensis</name>
    <dbReference type="NCBI Taxonomy" id="1863"/>
    <lineage>
        <taxon>Bacteria</taxon>
        <taxon>Bacillati</taxon>
        <taxon>Actinomycetota</taxon>
        <taxon>Actinomycetes</taxon>
        <taxon>Micrococcales</taxon>
        <taxon>Dermatophilaceae</taxon>
        <taxon>Dermatophilus</taxon>
    </lineage>
</organism>
<dbReference type="PANTHER" id="PTHR11839">
    <property type="entry name" value="UDP/ADP-SUGAR PYROPHOSPHATASE"/>
    <property type="match status" value="1"/>
</dbReference>
<dbReference type="Gene3D" id="3.90.79.10">
    <property type="entry name" value="Nucleoside Triphosphate Pyrophosphohydrolase"/>
    <property type="match status" value="1"/>
</dbReference>
<dbReference type="AlphaFoldDB" id="A0A239VGU8"/>
<accession>A0A239VGU8</accession>
<dbReference type="Proteomes" id="UP000242637">
    <property type="component" value="Chromosome 1"/>
</dbReference>
<dbReference type="OrthoDB" id="9806150at2"/>
<proteinExistence type="predicted"/>
<protein>
    <submittedName>
        <fullName evidence="3">ADP-ribose pyrophosphatase</fullName>
        <ecNumber evidence="3">3.6.1.13</ecNumber>
    </submittedName>
</protein>
<dbReference type="GeneID" id="63459445"/>
<dbReference type="InterPro" id="IPR000086">
    <property type="entry name" value="NUDIX_hydrolase_dom"/>
</dbReference>
<dbReference type="GO" id="GO:0006753">
    <property type="term" value="P:nucleoside phosphate metabolic process"/>
    <property type="evidence" value="ECO:0007669"/>
    <property type="project" value="TreeGrafter"/>
</dbReference>
<sequence length="225" mass="24616">MSLEAPLLSTDQLFDEYGQKDVDSLMTIADGAVFGFDRARVDLGPAGGLVTREYLTHPGAVAVLALRTTCAGNDQVLLIKQYRHAVGIHEWELPAGLLDNDDEPPAEAAARELEEEADISAATWHTLTQFAPSAGASTETIRIYLARDFTEVPSDQRYERCGEEADIRTAWVDLDTLYEAVIAGQLANAPLIIGVLTAHAARERDWKTLQPADTPFPLHPAHRDL</sequence>
<evidence type="ECO:0000259" key="2">
    <source>
        <dbReference type="PROSITE" id="PS51462"/>
    </source>
</evidence>
<evidence type="ECO:0000313" key="4">
    <source>
        <dbReference type="Proteomes" id="UP000242637"/>
    </source>
</evidence>
<name>A0A239VGU8_9MICO</name>
<evidence type="ECO:0000313" key="3">
    <source>
        <dbReference type="EMBL" id="SNV21387.1"/>
    </source>
</evidence>
<dbReference type="KEGG" id="dco:SAMEA4475696_1215"/>